<dbReference type="InterPro" id="IPR014721">
    <property type="entry name" value="Ribsml_uS5_D2-typ_fold_subgr"/>
</dbReference>
<dbReference type="NCBIfam" id="TIGR01021">
    <property type="entry name" value="rpsE_bact"/>
    <property type="match status" value="1"/>
</dbReference>
<evidence type="ECO:0000256" key="2">
    <source>
        <dbReference type="ARBA" id="ARBA00022730"/>
    </source>
</evidence>
<dbReference type="FunFam" id="3.30.230.10:FF:000002">
    <property type="entry name" value="30S ribosomal protein S5"/>
    <property type="match status" value="1"/>
</dbReference>
<dbReference type="GO" id="GO:0019843">
    <property type="term" value="F:rRNA binding"/>
    <property type="evidence" value="ECO:0007669"/>
    <property type="project" value="UniProtKB-UniRule"/>
</dbReference>
<dbReference type="InterPro" id="IPR020568">
    <property type="entry name" value="Ribosomal_Su5_D2-typ_SF"/>
</dbReference>
<accession>A0A934QCS8</accession>
<dbReference type="InterPro" id="IPR005712">
    <property type="entry name" value="Ribosomal_uS5_bac-type"/>
</dbReference>
<evidence type="ECO:0000256" key="9">
    <source>
        <dbReference type="RuleBase" id="RU003823"/>
    </source>
</evidence>
<comment type="subunit">
    <text evidence="7 8">Part of the 30S ribosomal subunit. Contacts proteins S4 and S8.</text>
</comment>
<keyword evidence="13" id="KW-1185">Reference proteome</keyword>
<feature type="region of interest" description="Disordered" evidence="10">
    <location>
        <begin position="1"/>
        <end position="55"/>
    </location>
</feature>
<evidence type="ECO:0000256" key="7">
    <source>
        <dbReference type="ARBA" id="ARBA00062000"/>
    </source>
</evidence>
<evidence type="ECO:0000313" key="12">
    <source>
        <dbReference type="EMBL" id="MBK0420682.1"/>
    </source>
</evidence>
<dbReference type="GO" id="GO:0005737">
    <property type="term" value="C:cytoplasm"/>
    <property type="evidence" value="ECO:0007669"/>
    <property type="project" value="UniProtKB-ARBA"/>
</dbReference>
<sequence length="235" mass="24699">MSNETKEQEVSAEAQAETQAAQAPAQDHRNEPREQRRGSRDRGTRGERGGRDRNESQFLERVVTINRVSKVVKGGRRFSFTALVVVGDGNGTVGVGYGKAKEVPLAISKGVEEAKKNFFRVPRVGSTIPHPVQGEAAAGVVLLRPAAAGTGVIAGGPVRAVLECAGIHDVLSKSLGSSNTLNIVHATVEALQQLEEPRSVAARRGLDFDRVAPARIVRAEAKAAADAAAKAKAGA</sequence>
<keyword evidence="4 8" id="KW-0689">Ribosomal protein</keyword>
<evidence type="ECO:0000313" key="13">
    <source>
        <dbReference type="Proteomes" id="UP000618733"/>
    </source>
</evidence>
<dbReference type="PANTHER" id="PTHR48277">
    <property type="entry name" value="MITOCHONDRIAL RIBOSOMAL PROTEIN S5"/>
    <property type="match status" value="1"/>
</dbReference>
<dbReference type="Pfam" id="PF03719">
    <property type="entry name" value="Ribosomal_S5_C"/>
    <property type="match status" value="1"/>
</dbReference>
<evidence type="ECO:0000256" key="1">
    <source>
        <dbReference type="ARBA" id="ARBA00008945"/>
    </source>
</evidence>
<dbReference type="GO" id="GO:0003735">
    <property type="term" value="F:structural constituent of ribosome"/>
    <property type="evidence" value="ECO:0007669"/>
    <property type="project" value="UniProtKB-UniRule"/>
</dbReference>
<keyword evidence="2 8" id="KW-0699">rRNA-binding</keyword>
<feature type="compositionally biased region" description="Low complexity" evidence="10">
    <location>
        <begin position="11"/>
        <end position="25"/>
    </location>
</feature>
<evidence type="ECO:0000256" key="5">
    <source>
        <dbReference type="ARBA" id="ARBA00023274"/>
    </source>
</evidence>
<keyword evidence="5 8" id="KW-0687">Ribonucleoprotein</keyword>
<dbReference type="PROSITE" id="PS00585">
    <property type="entry name" value="RIBOSOMAL_S5"/>
    <property type="match status" value="1"/>
</dbReference>
<dbReference type="PROSITE" id="PS50881">
    <property type="entry name" value="S5_DSRBD"/>
    <property type="match status" value="1"/>
</dbReference>
<dbReference type="SUPFAM" id="SSF54211">
    <property type="entry name" value="Ribosomal protein S5 domain 2-like"/>
    <property type="match status" value="1"/>
</dbReference>
<dbReference type="GO" id="GO:0015935">
    <property type="term" value="C:small ribosomal subunit"/>
    <property type="evidence" value="ECO:0007669"/>
    <property type="project" value="InterPro"/>
</dbReference>
<dbReference type="InterPro" id="IPR005324">
    <property type="entry name" value="Ribosomal_uS5_C"/>
</dbReference>
<organism evidence="12 13">
    <name type="scientific">Leucobacter edaphi</name>
    <dbReference type="NCBI Taxonomy" id="2796472"/>
    <lineage>
        <taxon>Bacteria</taxon>
        <taxon>Bacillati</taxon>
        <taxon>Actinomycetota</taxon>
        <taxon>Actinomycetes</taxon>
        <taxon>Micrococcales</taxon>
        <taxon>Microbacteriaceae</taxon>
        <taxon>Leucobacter</taxon>
    </lineage>
</organism>
<dbReference type="FunFam" id="3.30.160.20:FF:000001">
    <property type="entry name" value="30S ribosomal protein S5"/>
    <property type="match status" value="1"/>
</dbReference>
<evidence type="ECO:0000256" key="3">
    <source>
        <dbReference type="ARBA" id="ARBA00022884"/>
    </source>
</evidence>
<comment type="function">
    <text evidence="8">With S4 and S12 plays an important role in translational accuracy.</text>
</comment>
<dbReference type="HAMAP" id="MF_01307_B">
    <property type="entry name" value="Ribosomal_uS5_B"/>
    <property type="match status" value="1"/>
</dbReference>
<dbReference type="Gene3D" id="3.30.230.10">
    <property type="match status" value="1"/>
</dbReference>
<name>A0A934QCS8_9MICO</name>
<feature type="domain" description="S5 DRBM" evidence="11">
    <location>
        <begin position="58"/>
        <end position="121"/>
    </location>
</feature>
<protein>
    <recommendedName>
        <fullName evidence="6 8">Small ribosomal subunit protein uS5</fullName>
    </recommendedName>
</protein>
<evidence type="ECO:0000259" key="11">
    <source>
        <dbReference type="PROSITE" id="PS50881"/>
    </source>
</evidence>
<gene>
    <name evidence="8 12" type="primary">rpsE</name>
    <name evidence="12" type="ORF">JD292_01125</name>
</gene>
<reference evidence="12" key="1">
    <citation type="submission" date="2020-12" db="EMBL/GenBank/DDBJ databases">
        <title>Leucobacter sp. CAS2, isolated from Chromium sludge.</title>
        <authorList>
            <person name="Xu Z."/>
        </authorList>
    </citation>
    <scope>NUCLEOTIDE SEQUENCE</scope>
    <source>
        <strain evidence="12">CSA2</strain>
    </source>
</reference>
<evidence type="ECO:0000256" key="10">
    <source>
        <dbReference type="SAM" id="MobiDB-lite"/>
    </source>
</evidence>
<comment type="similarity">
    <text evidence="1 8 9">Belongs to the universal ribosomal protein uS5 family.</text>
</comment>
<dbReference type="Pfam" id="PF00333">
    <property type="entry name" value="Ribosomal_S5"/>
    <property type="match status" value="1"/>
</dbReference>
<comment type="function">
    <text evidence="8">Located at the back of the 30S subunit body where it stabilizes the conformation of the head with respect to the body.</text>
</comment>
<dbReference type="PANTHER" id="PTHR48277:SF1">
    <property type="entry name" value="MITOCHONDRIAL RIBOSOMAL PROTEIN S5"/>
    <property type="match status" value="1"/>
</dbReference>
<dbReference type="InterPro" id="IPR018192">
    <property type="entry name" value="Ribosomal_uS5_N_CS"/>
</dbReference>
<comment type="caution">
    <text evidence="12">The sequence shown here is derived from an EMBL/GenBank/DDBJ whole genome shotgun (WGS) entry which is preliminary data.</text>
</comment>
<dbReference type="AlphaFoldDB" id="A0A934QCS8"/>
<keyword evidence="3 8" id="KW-0694">RNA-binding</keyword>
<dbReference type="InterPro" id="IPR013810">
    <property type="entry name" value="Ribosomal_uS5_N"/>
</dbReference>
<evidence type="ECO:0000256" key="6">
    <source>
        <dbReference type="ARBA" id="ARBA00035255"/>
    </source>
</evidence>
<proteinExistence type="inferred from homology"/>
<dbReference type="InterPro" id="IPR000851">
    <property type="entry name" value="Ribosomal_uS5"/>
</dbReference>
<comment type="domain">
    <text evidence="8">The N-terminal domain interacts with the head of the 30S subunit; the C-terminal domain interacts with the body and contacts protein S4. The interaction surface between S4 and S5 is involved in control of translational fidelity.</text>
</comment>
<dbReference type="Proteomes" id="UP000618733">
    <property type="component" value="Unassembled WGS sequence"/>
</dbReference>
<dbReference type="EMBL" id="JAEHOI010000001">
    <property type="protein sequence ID" value="MBK0420682.1"/>
    <property type="molecule type" value="Genomic_DNA"/>
</dbReference>
<evidence type="ECO:0000256" key="4">
    <source>
        <dbReference type="ARBA" id="ARBA00022980"/>
    </source>
</evidence>
<dbReference type="Gene3D" id="3.30.160.20">
    <property type="match status" value="1"/>
</dbReference>
<dbReference type="SUPFAM" id="SSF54768">
    <property type="entry name" value="dsRNA-binding domain-like"/>
    <property type="match status" value="1"/>
</dbReference>
<dbReference type="GO" id="GO:0006412">
    <property type="term" value="P:translation"/>
    <property type="evidence" value="ECO:0007669"/>
    <property type="project" value="UniProtKB-UniRule"/>
</dbReference>
<dbReference type="GO" id="GO:0042254">
    <property type="term" value="P:ribosome biogenesis"/>
    <property type="evidence" value="ECO:0007669"/>
    <property type="project" value="UniProtKB-ARBA"/>
</dbReference>
<evidence type="ECO:0000256" key="8">
    <source>
        <dbReference type="HAMAP-Rule" id="MF_01307"/>
    </source>
</evidence>
<dbReference type="RefSeq" id="WP_200130889.1">
    <property type="nucleotide sequence ID" value="NZ_JAEHOI010000001.1"/>
</dbReference>
<feature type="compositionally biased region" description="Basic and acidic residues" evidence="10">
    <location>
        <begin position="26"/>
        <end position="55"/>
    </location>
</feature>